<dbReference type="GeneID" id="9623285"/>
<dbReference type="PANTHER" id="PTHR20961:SF38">
    <property type="entry name" value="PROTEIN O-LINKED-MANNOSE BETA-1,4-N-ACETYLGLUCOSAMINYLTRANSFERASE 2"/>
    <property type="match status" value="1"/>
</dbReference>
<feature type="compositionally biased region" description="Polar residues" evidence="6">
    <location>
        <begin position="870"/>
        <end position="884"/>
    </location>
</feature>
<proteinExistence type="predicted"/>
<dbReference type="Pfam" id="PF03106">
    <property type="entry name" value="WRKY"/>
    <property type="match status" value="1"/>
</dbReference>
<keyword evidence="9" id="KW-1185">Reference proteome</keyword>
<evidence type="ECO:0000256" key="5">
    <source>
        <dbReference type="ARBA" id="ARBA00023242"/>
    </source>
</evidence>
<protein>
    <recommendedName>
        <fullName evidence="7">WRKY domain-containing protein</fullName>
    </recommendedName>
</protein>
<dbReference type="GO" id="GO:0043565">
    <property type="term" value="F:sequence-specific DNA binding"/>
    <property type="evidence" value="ECO:0007669"/>
    <property type="project" value="InterPro"/>
</dbReference>
<dbReference type="OrthoDB" id="546212at2759"/>
<feature type="domain" description="WRKY" evidence="7">
    <location>
        <begin position="1081"/>
        <end position="1117"/>
    </location>
</feature>
<evidence type="ECO:0000313" key="8">
    <source>
        <dbReference type="EMBL" id="EFJ40749.1"/>
    </source>
</evidence>
<keyword evidence="4" id="KW-0804">Transcription</keyword>
<organism evidence="9">
    <name type="scientific">Volvox carteri f. nagariensis</name>
    <dbReference type="NCBI Taxonomy" id="3068"/>
    <lineage>
        <taxon>Eukaryota</taxon>
        <taxon>Viridiplantae</taxon>
        <taxon>Chlorophyta</taxon>
        <taxon>core chlorophytes</taxon>
        <taxon>Chlorophyceae</taxon>
        <taxon>CS clade</taxon>
        <taxon>Chlamydomonadales</taxon>
        <taxon>Volvocaceae</taxon>
        <taxon>Volvox</taxon>
    </lineage>
</organism>
<evidence type="ECO:0000259" key="7">
    <source>
        <dbReference type="PROSITE" id="PS50811"/>
    </source>
</evidence>
<dbReference type="PANTHER" id="PTHR20961">
    <property type="entry name" value="GLYCOSYLTRANSFERASE"/>
    <property type="match status" value="1"/>
</dbReference>
<evidence type="ECO:0000313" key="9">
    <source>
        <dbReference type="Proteomes" id="UP000001058"/>
    </source>
</evidence>
<dbReference type="Proteomes" id="UP000001058">
    <property type="component" value="Unassembled WGS sequence"/>
</dbReference>
<dbReference type="STRING" id="3068.D8UHQ9"/>
<feature type="compositionally biased region" description="Gly residues" evidence="6">
    <location>
        <begin position="1125"/>
        <end position="1142"/>
    </location>
</feature>
<dbReference type="KEGG" id="vcn:VOLCADRAFT_108013"/>
<feature type="region of interest" description="Disordered" evidence="6">
    <location>
        <begin position="806"/>
        <end position="835"/>
    </location>
</feature>
<accession>D8UHQ9</accession>
<keyword evidence="2" id="KW-0805">Transcription regulation</keyword>
<evidence type="ECO:0000256" key="6">
    <source>
        <dbReference type="SAM" id="MobiDB-lite"/>
    </source>
</evidence>
<keyword evidence="5" id="KW-0539">Nucleus</keyword>
<sequence length="1183" mass="122094">MTVDLEGGLVASAGGSSGGGGLSGISGKILRLDTTTRAVVGGAAGGAVAVSDFGVMTLAPEDKLKYDFNYWLAKGEKLVGQQSKDCDVNYGMQYIDKWRKTRVDWCVPPPANDPALLAATAAATARRQLRDSGGNAKTSASSAEPGAAKSASSNSAAAASSSSSSPASQSTAAAAAAAAAAGGDGLPLSSLVYSSISLYPYHDKDANLNFLVANNTVLDSRSFLGSLAGGLPEPRSGSYAASCRLGAGAGSGGSAGEEFMVELEGIRKWTRDALHTEAYGKVSQACTAKTVNSTGGESQSLSGPVEHPVLLLSRTDPTNAFRTVELYNMFTTAFIEKICWFCSRKKFKFNDHFASLEAVFAFTTLAVLKDPDIATKGIQVVIADGKPDGFYLDLWAALSRPYPLRLLSQQHYPPNTCLSRAVHSTYGGSSILTSMGVARRTTCRSSVAMAASLWVRHLLSAALQSPLQSAFGAQQQNKGVVRKSVVWISRRNFEGLAQTNLTSWQQQRRFENEGTEKWLGGWGWGEHEVLGQASVLVGAHGSGLANMIWMSPGKGGVLELHHNSAGNDHYHNLVWGVGLHGVGWGAHLLGHKYLNVDSDGDRVDLGAHGGDMTGGGWVSARWFRLAGLLSGPLQVQATADPPGPIRNPAVAGPSRATAAAAVTVGSVGSVGASKGSALAGGNAAAAVASAGGAAGTLQDTPCDAVAVADGGGVRVAVAGRRAAADAGGNGGGSGGGSTAFATTATAPLALPQATAAPSQMAVAAPNPSSLSTSMLQPRHWPTVQYQQPQLQLQPLPPLTATKGVVEEAEETENAMQVEEVQQQPPPSESQSDLVPAEAGQHLHWGHMPCDELAMAVDSPSPLETAGECTATESAERLQQQQQAGMSPLPPPPPPGEVLQQPPPPAAAGMSPPTPLSELSPPPPPTADAAPPPLPPPDAADASSLLLSFALLPLSQPADTSPLPLLSSQAALSLPADVPSAPPPPPSLSEVPVGDPSPALRQPPLAGTAMSALPPAVRQPLPSEPGGARQGPLASTDESLLPLLRDPGLARTAHVRHFLTAATEPPPPPASRARFSVLGRDLPNEYRWRKYGEKWIDGMCRSYFRCSMLYCPARLRAEWRPSGGSGLGGSGGGGGESGGGDANAGGFILSLKSRTGDVSSHPERSLPVQQRTRKKATEGRQARN</sequence>
<dbReference type="InterPro" id="IPR036576">
    <property type="entry name" value="WRKY_dom_sf"/>
</dbReference>
<feature type="region of interest" description="Disordered" evidence="6">
    <location>
        <begin position="1014"/>
        <end position="1033"/>
    </location>
</feature>
<dbReference type="AlphaFoldDB" id="D8UHQ9"/>
<comment type="subcellular location">
    <subcellularLocation>
        <location evidence="1">Nucleus</location>
    </subcellularLocation>
</comment>
<feature type="compositionally biased region" description="Pro residues" evidence="6">
    <location>
        <begin position="887"/>
        <end position="937"/>
    </location>
</feature>
<dbReference type="InterPro" id="IPR007657">
    <property type="entry name" value="Glycosyltransferase_61"/>
</dbReference>
<dbReference type="EMBL" id="GL378408">
    <property type="protein sequence ID" value="EFJ40749.1"/>
    <property type="molecule type" value="Genomic_DNA"/>
</dbReference>
<evidence type="ECO:0000256" key="1">
    <source>
        <dbReference type="ARBA" id="ARBA00004123"/>
    </source>
</evidence>
<dbReference type="InParanoid" id="D8UHQ9"/>
<name>D8UHQ9_VOLCA</name>
<dbReference type="GO" id="GO:0003700">
    <property type="term" value="F:DNA-binding transcription factor activity"/>
    <property type="evidence" value="ECO:0007669"/>
    <property type="project" value="InterPro"/>
</dbReference>
<feature type="region of interest" description="Disordered" evidence="6">
    <location>
        <begin position="128"/>
        <end position="149"/>
    </location>
</feature>
<dbReference type="SMART" id="SM00774">
    <property type="entry name" value="WRKY"/>
    <property type="match status" value="1"/>
</dbReference>
<keyword evidence="3" id="KW-0238">DNA-binding</keyword>
<dbReference type="Gene3D" id="2.20.25.80">
    <property type="entry name" value="WRKY domain"/>
    <property type="match status" value="1"/>
</dbReference>
<evidence type="ECO:0000256" key="2">
    <source>
        <dbReference type="ARBA" id="ARBA00023015"/>
    </source>
</evidence>
<evidence type="ECO:0000256" key="3">
    <source>
        <dbReference type="ARBA" id="ARBA00023125"/>
    </source>
</evidence>
<feature type="region of interest" description="Disordered" evidence="6">
    <location>
        <begin position="974"/>
        <end position="1006"/>
    </location>
</feature>
<feature type="region of interest" description="Disordered" evidence="6">
    <location>
        <begin position="1125"/>
        <end position="1183"/>
    </location>
</feature>
<feature type="compositionally biased region" description="Basic and acidic residues" evidence="6">
    <location>
        <begin position="1174"/>
        <end position="1183"/>
    </location>
</feature>
<dbReference type="GO" id="GO:0016757">
    <property type="term" value="F:glycosyltransferase activity"/>
    <property type="evidence" value="ECO:0007669"/>
    <property type="project" value="InterPro"/>
</dbReference>
<feature type="region of interest" description="Disordered" evidence="6">
    <location>
        <begin position="859"/>
        <end position="940"/>
    </location>
</feature>
<dbReference type="GO" id="GO:0005634">
    <property type="term" value="C:nucleus"/>
    <property type="evidence" value="ECO:0007669"/>
    <property type="project" value="UniProtKB-SubCell"/>
</dbReference>
<dbReference type="PROSITE" id="PS50811">
    <property type="entry name" value="WRKY"/>
    <property type="match status" value="1"/>
</dbReference>
<gene>
    <name evidence="8" type="ORF">VOLCADRAFT_108013</name>
</gene>
<reference evidence="8 9" key="1">
    <citation type="journal article" date="2010" name="Science">
        <title>Genomic analysis of organismal complexity in the multicellular green alga Volvox carteri.</title>
        <authorList>
            <person name="Prochnik S.E."/>
            <person name="Umen J."/>
            <person name="Nedelcu A.M."/>
            <person name="Hallmann A."/>
            <person name="Miller S.M."/>
            <person name="Nishii I."/>
            <person name="Ferris P."/>
            <person name="Kuo A."/>
            <person name="Mitros T."/>
            <person name="Fritz-Laylin L.K."/>
            <person name="Hellsten U."/>
            <person name="Chapman J."/>
            <person name="Simakov O."/>
            <person name="Rensing S.A."/>
            <person name="Terry A."/>
            <person name="Pangilinan J."/>
            <person name="Kapitonov V."/>
            <person name="Jurka J."/>
            <person name="Salamov A."/>
            <person name="Shapiro H."/>
            <person name="Schmutz J."/>
            <person name="Grimwood J."/>
            <person name="Lindquist E."/>
            <person name="Lucas S."/>
            <person name="Grigoriev I.V."/>
            <person name="Schmitt R."/>
            <person name="Kirk D."/>
            <person name="Rokhsar D.S."/>
        </authorList>
    </citation>
    <scope>NUCLEOTIDE SEQUENCE [LARGE SCALE GENOMIC DNA]</scope>
    <source>
        <strain evidence="9">f. Nagariensis / Eve</strain>
    </source>
</reference>
<dbReference type="RefSeq" id="XP_002958215.1">
    <property type="nucleotide sequence ID" value="XM_002958169.1"/>
</dbReference>
<dbReference type="SUPFAM" id="SSF118290">
    <property type="entry name" value="WRKY DNA-binding domain"/>
    <property type="match status" value="1"/>
</dbReference>
<evidence type="ECO:0000256" key="4">
    <source>
        <dbReference type="ARBA" id="ARBA00023163"/>
    </source>
</evidence>
<dbReference type="InterPro" id="IPR003657">
    <property type="entry name" value="WRKY_dom"/>
</dbReference>